<name>A0A3L6GED7_MAIZE</name>
<evidence type="ECO:0008006" key="4">
    <source>
        <dbReference type="Google" id="ProtNLM"/>
    </source>
</evidence>
<sequence length="394" mass="43487">MPSSTPPSVQPTPSLQTLTSPAVAQNTHIDVSEIKSKIFKRIGHERGNKYFQHLERFLSSRLSKNEFEKLCLVALGRENLPLHNHLICSILHNASRACGPPVINDPKLVRGATTSGHAVVPPVWDNGGALNLNAKEKKPLIRRENVLTQKSSLNHCETIMLENGVHHLSDLKRCTQFQKKDHVELLIKRPRVEKEPVSLHNSLHSNRFSKASRENLGQEIIHQFQGPVQAPLGIQLRHGSFGVAQIPLPLASVSSKDTSDTCIEDGELCDTSSVKKRMDKVAGANGLEGVSIECANLLNNGIDVFMKQLIGSCIELVRARSRHGKLRHETLKQQLCRKLINGVSVHNHVPGQSSVIPPETNSISMQDLKAVIELNPCLLGINASLLHEKINSYD</sequence>
<dbReference type="GO" id="GO:0070461">
    <property type="term" value="C:SAGA-type complex"/>
    <property type="evidence" value="ECO:0007669"/>
    <property type="project" value="InterPro"/>
</dbReference>
<dbReference type="KEGG" id="zma:100193654"/>
<dbReference type="Pfam" id="PF12767">
    <property type="entry name" value="SAGA-Tad1"/>
    <property type="match status" value="1"/>
</dbReference>
<protein>
    <recommendedName>
        <fullName evidence="4">Transcriptional regulator of RNA polII SAGA subunit</fullName>
    </recommendedName>
</protein>
<feature type="region of interest" description="Disordered" evidence="1">
    <location>
        <begin position="1"/>
        <end position="21"/>
    </location>
</feature>
<evidence type="ECO:0000256" key="1">
    <source>
        <dbReference type="SAM" id="MobiDB-lite"/>
    </source>
</evidence>
<organism evidence="2 3">
    <name type="scientific">Zea mays</name>
    <name type="common">Maize</name>
    <dbReference type="NCBI Taxonomy" id="4577"/>
    <lineage>
        <taxon>Eukaryota</taxon>
        <taxon>Viridiplantae</taxon>
        <taxon>Streptophyta</taxon>
        <taxon>Embryophyta</taxon>
        <taxon>Tracheophyta</taxon>
        <taxon>Spermatophyta</taxon>
        <taxon>Magnoliopsida</taxon>
        <taxon>Liliopsida</taxon>
        <taxon>Poales</taxon>
        <taxon>Poaceae</taxon>
        <taxon>PACMAD clade</taxon>
        <taxon>Panicoideae</taxon>
        <taxon>Andropogonodae</taxon>
        <taxon>Andropogoneae</taxon>
        <taxon>Tripsacinae</taxon>
        <taxon>Zea</taxon>
    </lineage>
</organism>
<gene>
    <name evidence="2" type="ORF">Zm00014a_021895</name>
</gene>
<dbReference type="OMA" id="NHCETIM"/>
<feature type="compositionally biased region" description="Pro residues" evidence="1">
    <location>
        <begin position="1"/>
        <end position="10"/>
    </location>
</feature>
<evidence type="ECO:0000313" key="3">
    <source>
        <dbReference type="Proteomes" id="UP000251960"/>
    </source>
</evidence>
<dbReference type="InterPro" id="IPR024738">
    <property type="entry name" value="Hfi1/Tada1"/>
</dbReference>
<reference evidence="2 3" key="1">
    <citation type="journal article" date="2018" name="Nat. Genet.">
        <title>Extensive intraspecific gene order and gene structural variations between Mo17 and other maize genomes.</title>
        <authorList>
            <person name="Sun S."/>
            <person name="Zhou Y."/>
            <person name="Chen J."/>
            <person name="Shi J."/>
            <person name="Zhao H."/>
            <person name="Zhao H."/>
            <person name="Song W."/>
            <person name="Zhang M."/>
            <person name="Cui Y."/>
            <person name="Dong X."/>
            <person name="Liu H."/>
            <person name="Ma X."/>
            <person name="Jiao Y."/>
            <person name="Wang B."/>
            <person name="Wei X."/>
            <person name="Stein J.C."/>
            <person name="Glaubitz J.C."/>
            <person name="Lu F."/>
            <person name="Yu G."/>
            <person name="Liang C."/>
            <person name="Fengler K."/>
            <person name="Li B."/>
            <person name="Rafalski A."/>
            <person name="Schnable P.S."/>
            <person name="Ware D.H."/>
            <person name="Buckler E.S."/>
            <person name="Lai J."/>
        </authorList>
    </citation>
    <scope>NUCLEOTIDE SEQUENCE [LARGE SCALE GENOMIC DNA]</scope>
    <source>
        <strain evidence="3">cv. Missouri 17</strain>
        <tissue evidence="2">Seedling</tissue>
    </source>
</reference>
<comment type="caution">
    <text evidence="2">The sequence shown here is derived from an EMBL/GenBank/DDBJ whole genome shotgun (WGS) entry which is preliminary data.</text>
</comment>
<dbReference type="PANTHER" id="PTHR21277:SF22">
    <property type="entry name" value="TRANSCRIPTIONAL REGULATOR OF RNA POLII SAGA SUBUNIT"/>
    <property type="match status" value="1"/>
</dbReference>
<proteinExistence type="predicted"/>
<dbReference type="PANTHER" id="PTHR21277">
    <property type="entry name" value="TRANSCRIPTIONAL ADAPTER 1"/>
    <property type="match status" value="1"/>
</dbReference>
<dbReference type="Proteomes" id="UP000251960">
    <property type="component" value="Chromosome 10"/>
</dbReference>
<evidence type="ECO:0000313" key="2">
    <source>
        <dbReference type="EMBL" id="PWZ45515.1"/>
    </source>
</evidence>
<dbReference type="OrthoDB" id="10264870at2759"/>
<dbReference type="AlphaFoldDB" id="A0A3L6GED7"/>
<dbReference type="ExpressionAtlas" id="A0A3L6GED7">
    <property type="expression patterns" value="baseline and differential"/>
</dbReference>
<dbReference type="CDD" id="cd22933">
    <property type="entry name" value="HFD_HFI1"/>
    <property type="match status" value="1"/>
</dbReference>
<dbReference type="EMBL" id="NCVQ01000002">
    <property type="protein sequence ID" value="PWZ45515.1"/>
    <property type="molecule type" value="Genomic_DNA"/>
</dbReference>
<accession>A0A3L6GED7</accession>